<dbReference type="EMBL" id="KZ825911">
    <property type="protein sequence ID" value="PYH92667.1"/>
    <property type="molecule type" value="Genomic_DNA"/>
</dbReference>
<gene>
    <name evidence="4" type="ORF">BO71DRAFT_400356</name>
</gene>
<dbReference type="AlphaFoldDB" id="A0A319DEI6"/>
<organism evidence="4 5">
    <name type="scientific">Aspergillus ellipticus CBS 707.79</name>
    <dbReference type="NCBI Taxonomy" id="1448320"/>
    <lineage>
        <taxon>Eukaryota</taxon>
        <taxon>Fungi</taxon>
        <taxon>Dikarya</taxon>
        <taxon>Ascomycota</taxon>
        <taxon>Pezizomycotina</taxon>
        <taxon>Eurotiomycetes</taxon>
        <taxon>Eurotiomycetidae</taxon>
        <taxon>Eurotiales</taxon>
        <taxon>Aspergillaceae</taxon>
        <taxon>Aspergillus</taxon>
        <taxon>Aspergillus subgen. Circumdati</taxon>
    </lineage>
</organism>
<dbReference type="Pfam" id="PF00857">
    <property type="entry name" value="Isochorismatase"/>
    <property type="match status" value="1"/>
</dbReference>
<dbReference type="InterPro" id="IPR036380">
    <property type="entry name" value="Isochorismatase-like_sf"/>
</dbReference>
<accession>A0A319DEI6</accession>
<dbReference type="VEuPathDB" id="FungiDB:BO71DRAFT_400356"/>
<evidence type="ECO:0000259" key="3">
    <source>
        <dbReference type="Pfam" id="PF00857"/>
    </source>
</evidence>
<keyword evidence="2 4" id="KW-0378">Hydrolase</keyword>
<proteinExistence type="inferred from homology"/>
<feature type="domain" description="Isochorismatase-like" evidence="3">
    <location>
        <begin position="13"/>
        <end position="175"/>
    </location>
</feature>
<dbReference type="InterPro" id="IPR000868">
    <property type="entry name" value="Isochorismatase-like_dom"/>
</dbReference>
<name>A0A319DEI6_9EURO</name>
<dbReference type="OrthoDB" id="1739143at2759"/>
<sequence length="205" mass="22664">MAATPLSVGDNYAILSLDWMSVLLNAIEQTVEGQALIKNYPKWNDAVHQKSPRPLTIFTTLSFQHGQPEVQPNTPFARLIELFGTFETGSPGVQIDPQFQLDGQDLVLSKTRWSATSGNTLVQILKARGVDTVVITGLTLSGVIMSTIYRLFDLDFNVYVIKDNAIELPVDQTEKVSQVMLDVLLPKMGLSVISLDEALKMLERS</sequence>
<dbReference type="GO" id="GO:0016787">
    <property type="term" value="F:hydrolase activity"/>
    <property type="evidence" value="ECO:0007669"/>
    <property type="project" value="UniProtKB-KW"/>
</dbReference>
<evidence type="ECO:0000256" key="1">
    <source>
        <dbReference type="ARBA" id="ARBA00006336"/>
    </source>
</evidence>
<evidence type="ECO:0000313" key="4">
    <source>
        <dbReference type="EMBL" id="PYH92667.1"/>
    </source>
</evidence>
<evidence type="ECO:0000313" key="5">
    <source>
        <dbReference type="Proteomes" id="UP000247810"/>
    </source>
</evidence>
<dbReference type="PANTHER" id="PTHR43540:SF1">
    <property type="entry name" value="ISOCHORISMATASE HYDROLASE"/>
    <property type="match status" value="1"/>
</dbReference>
<comment type="similarity">
    <text evidence="1">Belongs to the isochorismatase family.</text>
</comment>
<reference evidence="4 5" key="1">
    <citation type="submission" date="2018-02" db="EMBL/GenBank/DDBJ databases">
        <title>The genomes of Aspergillus section Nigri reveals drivers in fungal speciation.</title>
        <authorList>
            <consortium name="DOE Joint Genome Institute"/>
            <person name="Vesth T.C."/>
            <person name="Nybo J."/>
            <person name="Theobald S."/>
            <person name="Brandl J."/>
            <person name="Frisvad J.C."/>
            <person name="Nielsen K.F."/>
            <person name="Lyhne E.K."/>
            <person name="Kogle M.E."/>
            <person name="Kuo A."/>
            <person name="Riley R."/>
            <person name="Clum A."/>
            <person name="Nolan M."/>
            <person name="Lipzen A."/>
            <person name="Salamov A."/>
            <person name="Henrissat B."/>
            <person name="Wiebenga A."/>
            <person name="De vries R.P."/>
            <person name="Grigoriev I.V."/>
            <person name="Mortensen U.H."/>
            <person name="Andersen M.R."/>
            <person name="Baker S.E."/>
        </authorList>
    </citation>
    <scope>NUCLEOTIDE SEQUENCE [LARGE SCALE GENOMIC DNA]</scope>
    <source>
        <strain evidence="4 5">CBS 707.79</strain>
    </source>
</reference>
<dbReference type="Proteomes" id="UP000247810">
    <property type="component" value="Unassembled WGS sequence"/>
</dbReference>
<dbReference type="PANTHER" id="PTHR43540">
    <property type="entry name" value="PEROXYUREIDOACRYLATE/UREIDOACRYLATE AMIDOHYDROLASE-RELATED"/>
    <property type="match status" value="1"/>
</dbReference>
<dbReference type="Gene3D" id="3.40.50.850">
    <property type="entry name" value="Isochorismatase-like"/>
    <property type="match status" value="1"/>
</dbReference>
<dbReference type="InterPro" id="IPR050272">
    <property type="entry name" value="Isochorismatase-like_hydrls"/>
</dbReference>
<evidence type="ECO:0000256" key="2">
    <source>
        <dbReference type="ARBA" id="ARBA00022801"/>
    </source>
</evidence>
<keyword evidence="5" id="KW-1185">Reference proteome</keyword>
<protein>
    <submittedName>
        <fullName evidence="4">Cysteine hydrolase family protein</fullName>
    </submittedName>
</protein>
<dbReference type="SUPFAM" id="SSF52499">
    <property type="entry name" value="Isochorismatase-like hydrolases"/>
    <property type="match status" value="1"/>
</dbReference>